<dbReference type="AlphaFoldDB" id="A0A0C9ZSB8"/>
<dbReference type="OrthoDB" id="10611317at2759"/>
<sequence>MSTSKATTSTQPIYVPPDTIHQQIPKRWAQLMETLTAVMREILDEVVEEDVACEWIDRFKEVLAQIEELRKFTTNMSTEVPAYPKDTEEVVGSAFLTLVTLHNQFPQERARQFRHLQAVPQLAV</sequence>
<dbReference type="Proteomes" id="UP000054018">
    <property type="component" value="Unassembled WGS sequence"/>
</dbReference>
<reference evidence="1 2" key="1">
    <citation type="submission" date="2014-04" db="EMBL/GenBank/DDBJ databases">
        <authorList>
            <consortium name="DOE Joint Genome Institute"/>
            <person name="Kuo A."/>
            <person name="Kohler A."/>
            <person name="Costa M.D."/>
            <person name="Nagy L.G."/>
            <person name="Floudas D."/>
            <person name="Copeland A."/>
            <person name="Barry K.W."/>
            <person name="Cichocki N."/>
            <person name="Veneault-Fourrey C."/>
            <person name="LaButti K."/>
            <person name="Lindquist E.A."/>
            <person name="Lipzen A."/>
            <person name="Lundell T."/>
            <person name="Morin E."/>
            <person name="Murat C."/>
            <person name="Sun H."/>
            <person name="Tunlid A."/>
            <person name="Henrissat B."/>
            <person name="Grigoriev I.V."/>
            <person name="Hibbett D.S."/>
            <person name="Martin F."/>
            <person name="Nordberg H.P."/>
            <person name="Cantor M.N."/>
            <person name="Hua S.X."/>
        </authorList>
    </citation>
    <scope>NUCLEOTIDE SEQUENCE [LARGE SCALE GENOMIC DNA]</scope>
    <source>
        <strain evidence="1 2">441</strain>
    </source>
</reference>
<proteinExistence type="predicted"/>
<gene>
    <name evidence="1" type="ORF">PISMIDRAFT_11500</name>
</gene>
<name>A0A0C9ZSB8_9AGAM</name>
<dbReference type="EMBL" id="KN833737">
    <property type="protein sequence ID" value="KIK22653.1"/>
    <property type="molecule type" value="Genomic_DNA"/>
</dbReference>
<protein>
    <submittedName>
        <fullName evidence="1">Uncharacterized protein</fullName>
    </submittedName>
</protein>
<evidence type="ECO:0000313" key="2">
    <source>
        <dbReference type="Proteomes" id="UP000054018"/>
    </source>
</evidence>
<accession>A0A0C9ZSB8</accession>
<reference evidence="2" key="2">
    <citation type="submission" date="2015-01" db="EMBL/GenBank/DDBJ databases">
        <title>Evolutionary Origins and Diversification of the Mycorrhizal Mutualists.</title>
        <authorList>
            <consortium name="DOE Joint Genome Institute"/>
            <consortium name="Mycorrhizal Genomics Consortium"/>
            <person name="Kohler A."/>
            <person name="Kuo A."/>
            <person name="Nagy L.G."/>
            <person name="Floudas D."/>
            <person name="Copeland A."/>
            <person name="Barry K.W."/>
            <person name="Cichocki N."/>
            <person name="Veneault-Fourrey C."/>
            <person name="LaButti K."/>
            <person name="Lindquist E.A."/>
            <person name="Lipzen A."/>
            <person name="Lundell T."/>
            <person name="Morin E."/>
            <person name="Murat C."/>
            <person name="Riley R."/>
            <person name="Ohm R."/>
            <person name="Sun H."/>
            <person name="Tunlid A."/>
            <person name="Henrissat B."/>
            <person name="Grigoriev I.V."/>
            <person name="Hibbett D.S."/>
            <person name="Martin F."/>
        </authorList>
    </citation>
    <scope>NUCLEOTIDE SEQUENCE [LARGE SCALE GENOMIC DNA]</scope>
    <source>
        <strain evidence="2">441</strain>
    </source>
</reference>
<keyword evidence="2" id="KW-1185">Reference proteome</keyword>
<dbReference type="HOGENOM" id="CLU_2004824_0_0_1"/>
<organism evidence="1 2">
    <name type="scientific">Pisolithus microcarpus 441</name>
    <dbReference type="NCBI Taxonomy" id="765257"/>
    <lineage>
        <taxon>Eukaryota</taxon>
        <taxon>Fungi</taxon>
        <taxon>Dikarya</taxon>
        <taxon>Basidiomycota</taxon>
        <taxon>Agaricomycotina</taxon>
        <taxon>Agaricomycetes</taxon>
        <taxon>Agaricomycetidae</taxon>
        <taxon>Boletales</taxon>
        <taxon>Sclerodermatineae</taxon>
        <taxon>Pisolithaceae</taxon>
        <taxon>Pisolithus</taxon>
    </lineage>
</organism>
<evidence type="ECO:0000313" key="1">
    <source>
        <dbReference type="EMBL" id="KIK22653.1"/>
    </source>
</evidence>